<feature type="compositionally biased region" description="Low complexity" evidence="1">
    <location>
        <begin position="28"/>
        <end position="44"/>
    </location>
</feature>
<feature type="region of interest" description="Disordered" evidence="1">
    <location>
        <begin position="136"/>
        <end position="163"/>
    </location>
</feature>
<dbReference type="VEuPathDB" id="FungiDB:RO3G_12612"/>
<dbReference type="AlphaFoldDB" id="I1CHH1"/>
<evidence type="ECO:0000256" key="1">
    <source>
        <dbReference type="SAM" id="MobiDB-lite"/>
    </source>
</evidence>
<dbReference type="STRING" id="246409.I1CHH1"/>
<dbReference type="Proteomes" id="UP000009138">
    <property type="component" value="Unassembled WGS sequence"/>
</dbReference>
<feature type="region of interest" description="Disordered" evidence="1">
    <location>
        <begin position="86"/>
        <end position="116"/>
    </location>
</feature>
<organism evidence="2 3">
    <name type="scientific">Rhizopus delemar (strain RA 99-880 / ATCC MYA-4621 / FGSC 9543 / NRRL 43880)</name>
    <name type="common">Mucormycosis agent</name>
    <name type="synonym">Rhizopus arrhizus var. delemar</name>
    <dbReference type="NCBI Taxonomy" id="246409"/>
    <lineage>
        <taxon>Eukaryota</taxon>
        <taxon>Fungi</taxon>
        <taxon>Fungi incertae sedis</taxon>
        <taxon>Mucoromycota</taxon>
        <taxon>Mucoromycotina</taxon>
        <taxon>Mucoromycetes</taxon>
        <taxon>Mucorales</taxon>
        <taxon>Mucorineae</taxon>
        <taxon>Rhizopodaceae</taxon>
        <taxon>Rhizopus</taxon>
    </lineage>
</organism>
<feature type="compositionally biased region" description="Acidic residues" evidence="1">
    <location>
        <begin position="142"/>
        <end position="156"/>
    </location>
</feature>
<evidence type="ECO:0000313" key="3">
    <source>
        <dbReference type="Proteomes" id="UP000009138"/>
    </source>
</evidence>
<evidence type="ECO:0000313" key="2">
    <source>
        <dbReference type="EMBL" id="EIE87901.1"/>
    </source>
</evidence>
<dbReference type="OMA" id="KSAWESH"/>
<dbReference type="GeneID" id="93619577"/>
<name>I1CHH1_RHIO9</name>
<feature type="compositionally biased region" description="Basic and acidic residues" evidence="1">
    <location>
        <begin position="92"/>
        <end position="101"/>
    </location>
</feature>
<accession>I1CHH1</accession>
<dbReference type="InParanoid" id="I1CHH1"/>
<keyword evidence="3" id="KW-1185">Reference proteome</keyword>
<dbReference type="RefSeq" id="XP_067523297.1">
    <property type="nucleotide sequence ID" value="XM_067667196.1"/>
</dbReference>
<gene>
    <name evidence="2" type="ORF">RO3G_12612</name>
</gene>
<proteinExistence type="predicted"/>
<sequence>MDEYYFSYFNNIENTFQQLKSAWEKHPSFQQTPASSTTQSPTQSVYESEQPVLVSPEPVKRMGSVVANALSVPGAIKGLLYPSISSSSKRSTGSDHHKAEDSSSSDDEDYKKPGWLHGKRQSGIQLVYGLLGGTVGSPSTAIEDEDEDDEDDEEDGNMNKANEAEILDERTISNFKKYFVLPESEKLLTGKCFIDALI</sequence>
<reference evidence="2 3" key="1">
    <citation type="journal article" date="2009" name="PLoS Genet.">
        <title>Genomic analysis of the basal lineage fungus Rhizopus oryzae reveals a whole-genome duplication.</title>
        <authorList>
            <person name="Ma L.-J."/>
            <person name="Ibrahim A.S."/>
            <person name="Skory C."/>
            <person name="Grabherr M.G."/>
            <person name="Burger G."/>
            <person name="Butler M."/>
            <person name="Elias M."/>
            <person name="Idnurm A."/>
            <person name="Lang B.F."/>
            <person name="Sone T."/>
            <person name="Abe A."/>
            <person name="Calvo S.E."/>
            <person name="Corrochano L.M."/>
            <person name="Engels R."/>
            <person name="Fu J."/>
            <person name="Hansberg W."/>
            <person name="Kim J.-M."/>
            <person name="Kodira C.D."/>
            <person name="Koehrsen M.J."/>
            <person name="Liu B."/>
            <person name="Miranda-Saavedra D."/>
            <person name="O'Leary S."/>
            <person name="Ortiz-Castellanos L."/>
            <person name="Poulter R."/>
            <person name="Rodriguez-Romero J."/>
            <person name="Ruiz-Herrera J."/>
            <person name="Shen Y.-Q."/>
            <person name="Zeng Q."/>
            <person name="Galagan J."/>
            <person name="Birren B.W."/>
            <person name="Cuomo C.A."/>
            <person name="Wickes B.L."/>
        </authorList>
    </citation>
    <scope>NUCLEOTIDE SEQUENCE [LARGE SCALE GENOMIC DNA]</scope>
    <source>
        <strain evidence="3">RA 99-880 / ATCC MYA-4621 / FGSC 9543 / NRRL 43880</strain>
    </source>
</reference>
<protein>
    <submittedName>
        <fullName evidence="2">Uncharacterized protein</fullName>
    </submittedName>
</protein>
<feature type="region of interest" description="Disordered" evidence="1">
    <location>
        <begin position="27"/>
        <end position="51"/>
    </location>
</feature>
<dbReference type="EMBL" id="CH476741">
    <property type="protein sequence ID" value="EIE87901.1"/>
    <property type="molecule type" value="Genomic_DNA"/>
</dbReference>
<dbReference type="OrthoDB" id="2162691at2759"/>